<proteinExistence type="predicted"/>
<dbReference type="EMBL" id="ARYI01000010">
    <property type="protein sequence ID" value="KCZ92028.1"/>
    <property type="molecule type" value="Genomic_DNA"/>
</dbReference>
<dbReference type="SUPFAM" id="SSF55729">
    <property type="entry name" value="Acyl-CoA N-acyltransferases (Nat)"/>
    <property type="match status" value="1"/>
</dbReference>
<sequence length="95" mass="10232">MSDLDVKREDGPTGGRYLVTIDGHTAEMTYSKAGTTRIIIDHTGVPDALRGKGAGQAMVQRAVEDARAAGIKIIPLCPFAKAQIEKHTEWQDVLA</sequence>
<dbReference type="OrthoDB" id="9800945at2"/>
<reference evidence="2 3" key="1">
    <citation type="submission" date="2013-04" db="EMBL/GenBank/DDBJ databases">
        <title>Hyphomonas hirschiana VP5 Genome Sequencing.</title>
        <authorList>
            <person name="Lai Q."/>
            <person name="Shao Z."/>
        </authorList>
    </citation>
    <scope>NUCLEOTIDE SEQUENCE [LARGE SCALE GENOMIC DNA]</scope>
    <source>
        <strain evidence="2 3">VP5</strain>
    </source>
</reference>
<organism evidence="2 3">
    <name type="scientific">Hyphomonas hirschiana VP5</name>
    <dbReference type="NCBI Taxonomy" id="1280951"/>
    <lineage>
        <taxon>Bacteria</taxon>
        <taxon>Pseudomonadati</taxon>
        <taxon>Pseudomonadota</taxon>
        <taxon>Alphaproteobacteria</taxon>
        <taxon>Hyphomonadales</taxon>
        <taxon>Hyphomonadaceae</taxon>
        <taxon>Hyphomonas</taxon>
    </lineage>
</organism>
<dbReference type="InterPro" id="IPR016181">
    <property type="entry name" value="Acyl_CoA_acyltransferase"/>
</dbReference>
<evidence type="ECO:0000259" key="1">
    <source>
        <dbReference type="PROSITE" id="PS51729"/>
    </source>
</evidence>
<keyword evidence="3" id="KW-1185">Reference proteome</keyword>
<feature type="domain" description="N-acetyltransferase" evidence="1">
    <location>
        <begin position="9"/>
        <end position="95"/>
    </location>
</feature>
<dbReference type="AlphaFoldDB" id="A0A059FNM0"/>
<protein>
    <recommendedName>
        <fullName evidence="1">N-acetyltransferase domain-containing protein</fullName>
    </recommendedName>
</protein>
<dbReference type="Proteomes" id="UP000025061">
    <property type="component" value="Unassembled WGS sequence"/>
</dbReference>
<dbReference type="PROSITE" id="PS51729">
    <property type="entry name" value="GNAT_YJDJ"/>
    <property type="match status" value="1"/>
</dbReference>
<comment type="caution">
    <text evidence="2">The sequence shown here is derived from an EMBL/GenBank/DDBJ whole genome shotgun (WGS) entry which is preliminary data.</text>
</comment>
<dbReference type="CDD" id="cd04301">
    <property type="entry name" value="NAT_SF"/>
    <property type="match status" value="1"/>
</dbReference>
<dbReference type="InterPro" id="IPR045057">
    <property type="entry name" value="Gcn5-rel_NAT"/>
</dbReference>
<name>A0A059FNM0_9PROT</name>
<dbReference type="Pfam" id="PF14542">
    <property type="entry name" value="Acetyltransf_CG"/>
    <property type="match status" value="1"/>
</dbReference>
<evidence type="ECO:0000313" key="2">
    <source>
        <dbReference type="EMBL" id="KCZ92028.1"/>
    </source>
</evidence>
<dbReference type="InterPro" id="IPR031165">
    <property type="entry name" value="GNAT_YJDJ"/>
</dbReference>
<evidence type="ECO:0000313" key="3">
    <source>
        <dbReference type="Proteomes" id="UP000025061"/>
    </source>
</evidence>
<dbReference type="RefSeq" id="WP_011648267.1">
    <property type="nucleotide sequence ID" value="NZ_ARYI01000010.1"/>
</dbReference>
<dbReference type="PANTHER" id="PTHR31435">
    <property type="entry name" value="PROTEIN NATD1"/>
    <property type="match status" value="1"/>
</dbReference>
<dbReference type="Gene3D" id="3.40.630.30">
    <property type="match status" value="1"/>
</dbReference>
<gene>
    <name evidence="2" type="ORF">HHI_12384</name>
</gene>
<dbReference type="PANTHER" id="PTHR31435:SF10">
    <property type="entry name" value="BSR4717 PROTEIN"/>
    <property type="match status" value="1"/>
</dbReference>
<dbReference type="PATRIC" id="fig|1280951.3.peg.2494"/>
<accession>A0A059FNM0</accession>